<name>A0A5C8NRW6_9ACTN</name>
<dbReference type="OrthoDB" id="3268233at2"/>
<dbReference type="GO" id="GO:0003677">
    <property type="term" value="F:DNA binding"/>
    <property type="evidence" value="ECO:0007669"/>
    <property type="project" value="UniProtKB-KW"/>
</dbReference>
<dbReference type="CDD" id="cd04488">
    <property type="entry name" value="RecG_wedge_OBF"/>
    <property type="match status" value="1"/>
</dbReference>
<dbReference type="RefSeq" id="WP_147683598.1">
    <property type="nucleotide sequence ID" value="NZ_VDUX01000001.1"/>
</dbReference>
<sequence>MSGLFSRTLEKLSLEHQEADELQEDAAKAGCSLIKAQPDRCMATVHGTLRSVTLRPVDGVTALEAELYDGSDTITLIWLGRRTIEGVDAGRRLTAHGRIGRRGSERVLYNPAYELEA</sequence>
<proteinExistence type="predicted"/>
<dbReference type="Proteomes" id="UP000321571">
    <property type="component" value="Unassembled WGS sequence"/>
</dbReference>
<keyword evidence="1" id="KW-0238">DNA-binding</keyword>
<keyword evidence="2" id="KW-1185">Reference proteome</keyword>
<gene>
    <name evidence="1" type="ORF">FHP06_02975</name>
</gene>
<dbReference type="Gene3D" id="2.40.50.140">
    <property type="entry name" value="Nucleic acid-binding proteins"/>
    <property type="match status" value="1"/>
</dbReference>
<comment type="caution">
    <text evidence="1">The sequence shown here is derived from an EMBL/GenBank/DDBJ whole genome shotgun (WGS) entry which is preliminary data.</text>
</comment>
<evidence type="ECO:0000313" key="1">
    <source>
        <dbReference type="EMBL" id="TXL63203.1"/>
    </source>
</evidence>
<dbReference type="InterPro" id="IPR012340">
    <property type="entry name" value="NA-bd_OB-fold"/>
</dbReference>
<dbReference type="EMBL" id="VDUX01000001">
    <property type="protein sequence ID" value="TXL63203.1"/>
    <property type="molecule type" value="Genomic_DNA"/>
</dbReference>
<dbReference type="AlphaFoldDB" id="A0A5C8NRW6"/>
<reference evidence="1 2" key="1">
    <citation type="submission" date="2019-06" db="EMBL/GenBank/DDBJ databases">
        <title>Aeromicrobium sp. nov., isolated from a maize field.</title>
        <authorList>
            <person name="Lin S.-Y."/>
            <person name="Tsai C.-F."/>
            <person name="Young C.-C."/>
        </authorList>
    </citation>
    <scope>NUCLEOTIDE SEQUENCE [LARGE SCALE GENOMIC DNA]</scope>
    <source>
        <strain evidence="1 2">CC-CFT486</strain>
    </source>
</reference>
<organism evidence="1 2">
    <name type="scientific">Aeromicrobium terrae</name>
    <dbReference type="NCBI Taxonomy" id="2498846"/>
    <lineage>
        <taxon>Bacteria</taxon>
        <taxon>Bacillati</taxon>
        <taxon>Actinomycetota</taxon>
        <taxon>Actinomycetes</taxon>
        <taxon>Propionibacteriales</taxon>
        <taxon>Nocardioidaceae</taxon>
        <taxon>Aeromicrobium</taxon>
    </lineage>
</organism>
<accession>A0A5C8NRW6</accession>
<evidence type="ECO:0000313" key="2">
    <source>
        <dbReference type="Proteomes" id="UP000321571"/>
    </source>
</evidence>
<dbReference type="SUPFAM" id="SSF50249">
    <property type="entry name" value="Nucleic acid-binding proteins"/>
    <property type="match status" value="1"/>
</dbReference>
<dbReference type="PIRSF" id="PIRSF006910">
    <property type="entry name" value="NA_bind_Rv2694c_prd"/>
    <property type="match status" value="1"/>
</dbReference>
<protein>
    <submittedName>
        <fullName evidence="1">DNA-binding protein</fullName>
    </submittedName>
</protein>
<dbReference type="InterPro" id="IPR016499">
    <property type="entry name" value="NucleicA-bd_Rv2694c_prd"/>
</dbReference>